<organism evidence="2 3">
    <name type="scientific">Frigoribacterium faeni</name>
    <dbReference type="NCBI Taxonomy" id="145483"/>
    <lineage>
        <taxon>Bacteria</taxon>
        <taxon>Bacillati</taxon>
        <taxon>Actinomycetota</taxon>
        <taxon>Actinomycetes</taxon>
        <taxon>Micrococcales</taxon>
        <taxon>Microbacteriaceae</taxon>
        <taxon>Frigoribacterium</taxon>
    </lineage>
</organism>
<keyword evidence="2" id="KW-0808">Transferase</keyword>
<dbReference type="PANTHER" id="PTHR43792">
    <property type="entry name" value="GNAT FAMILY, PUTATIVE (AFU_ORTHOLOGUE AFUA_3G00765)-RELATED-RELATED"/>
    <property type="match status" value="1"/>
</dbReference>
<dbReference type="InterPro" id="IPR000182">
    <property type="entry name" value="GNAT_dom"/>
</dbReference>
<dbReference type="Proteomes" id="UP000522688">
    <property type="component" value="Unassembled WGS sequence"/>
</dbReference>
<dbReference type="RefSeq" id="WP_146856963.1">
    <property type="nucleotide sequence ID" value="NZ_BAAAHR010000010.1"/>
</dbReference>
<dbReference type="AlphaFoldDB" id="A0A7W3JFM8"/>
<reference evidence="2 3" key="1">
    <citation type="submission" date="2020-07" db="EMBL/GenBank/DDBJ databases">
        <title>Sequencing the genomes of 1000 actinobacteria strains.</title>
        <authorList>
            <person name="Klenk H.-P."/>
        </authorList>
    </citation>
    <scope>NUCLEOTIDE SEQUENCE [LARGE SCALE GENOMIC DNA]</scope>
    <source>
        <strain evidence="2 3">DSM 10309</strain>
    </source>
</reference>
<accession>A0A7W3JFM8</accession>
<evidence type="ECO:0000313" key="2">
    <source>
        <dbReference type="EMBL" id="MBA8811909.1"/>
    </source>
</evidence>
<sequence>MTTDTRLPLLATDRLLLRSFEESDGAARLAYQGRADVSRYLLRAPHDAVSVMAGILRNQEGRFSERDDRLLYAVTTAADGVLVGEVSARLDDVGSAQVECGWVFHPEHGGRGYATEAVSALIGHLVDDRGAHRVYARLDADNAASTALCERLGMRREAHLLENELYDGRWVSEFVYAALALEVAASGR</sequence>
<proteinExistence type="predicted"/>
<evidence type="ECO:0000259" key="1">
    <source>
        <dbReference type="PROSITE" id="PS51186"/>
    </source>
</evidence>
<name>A0A7W3JFM8_9MICO</name>
<evidence type="ECO:0000313" key="3">
    <source>
        <dbReference type="Proteomes" id="UP000522688"/>
    </source>
</evidence>
<dbReference type="PANTHER" id="PTHR43792:SF1">
    <property type="entry name" value="N-ACETYLTRANSFERASE DOMAIN-CONTAINING PROTEIN"/>
    <property type="match status" value="1"/>
</dbReference>
<dbReference type="SUPFAM" id="SSF55729">
    <property type="entry name" value="Acyl-CoA N-acyltransferases (Nat)"/>
    <property type="match status" value="1"/>
</dbReference>
<dbReference type="PROSITE" id="PS51186">
    <property type="entry name" value="GNAT"/>
    <property type="match status" value="1"/>
</dbReference>
<dbReference type="Pfam" id="PF13302">
    <property type="entry name" value="Acetyltransf_3"/>
    <property type="match status" value="1"/>
</dbReference>
<dbReference type="Gene3D" id="3.40.630.30">
    <property type="match status" value="1"/>
</dbReference>
<comment type="caution">
    <text evidence="2">The sequence shown here is derived from an EMBL/GenBank/DDBJ whole genome shotgun (WGS) entry which is preliminary data.</text>
</comment>
<dbReference type="GO" id="GO:0016747">
    <property type="term" value="F:acyltransferase activity, transferring groups other than amino-acyl groups"/>
    <property type="evidence" value="ECO:0007669"/>
    <property type="project" value="InterPro"/>
</dbReference>
<dbReference type="OrthoDB" id="9132139at2"/>
<feature type="domain" description="N-acetyltransferase" evidence="1">
    <location>
        <begin position="15"/>
        <end position="182"/>
    </location>
</feature>
<dbReference type="InterPro" id="IPR051531">
    <property type="entry name" value="N-acetyltransferase"/>
</dbReference>
<protein>
    <submittedName>
        <fullName evidence="2">RimJ/RimL family protein N-acetyltransferase</fullName>
    </submittedName>
</protein>
<gene>
    <name evidence="2" type="ORF">FB463_000133</name>
</gene>
<dbReference type="InterPro" id="IPR016181">
    <property type="entry name" value="Acyl_CoA_acyltransferase"/>
</dbReference>
<dbReference type="EMBL" id="JACGWW010000001">
    <property type="protein sequence ID" value="MBA8811909.1"/>
    <property type="molecule type" value="Genomic_DNA"/>
</dbReference>